<dbReference type="Pfam" id="PF02698">
    <property type="entry name" value="DUF218"/>
    <property type="match status" value="1"/>
</dbReference>
<evidence type="ECO:0000256" key="1">
    <source>
        <dbReference type="SAM" id="Phobius"/>
    </source>
</evidence>
<reference evidence="3 4" key="1">
    <citation type="journal article" date="2013" name="Antonie Van Leeuwenhoek">
        <title>Dongia rigui sp. nov., isolated from freshwater of a large wetland in Korea.</title>
        <authorList>
            <person name="Baik K.S."/>
            <person name="Hwang Y.M."/>
            <person name="Choi J.S."/>
            <person name="Kwon J."/>
            <person name="Seong C.N."/>
        </authorList>
    </citation>
    <scope>NUCLEOTIDE SEQUENCE [LARGE SCALE GENOMIC DNA]</scope>
    <source>
        <strain evidence="3 4">04SU4-P</strain>
    </source>
</reference>
<evidence type="ECO:0000313" key="3">
    <source>
        <dbReference type="EMBL" id="MDY0873508.1"/>
    </source>
</evidence>
<keyword evidence="1" id="KW-0472">Membrane</keyword>
<dbReference type="EMBL" id="JAXCLX010000003">
    <property type="protein sequence ID" value="MDY0873508.1"/>
    <property type="molecule type" value="Genomic_DNA"/>
</dbReference>
<dbReference type="InterPro" id="IPR003848">
    <property type="entry name" value="DUF218"/>
</dbReference>
<protein>
    <submittedName>
        <fullName evidence="3">YdcF family protein</fullName>
    </submittedName>
</protein>
<keyword evidence="1" id="KW-1133">Transmembrane helix</keyword>
<name>A0ABU5E1Z3_9PROT</name>
<gene>
    <name evidence="3" type="ORF">SMD31_16330</name>
</gene>
<evidence type="ECO:0000313" key="4">
    <source>
        <dbReference type="Proteomes" id="UP001271769"/>
    </source>
</evidence>
<sequence length="264" mass="29745">MGVNRINFRDPQAQREGLGRRLVHALLLAVFLWLIGFMGFIGFIPREVRDGTTKTDAIVVLTGGGDRLAEGFRLLDAGLSPRMLITGVAQGVTLAQVIDGMSSDKSMLPSPENLACCVTLGYEAGNTVGNAVETATWVRDNKINSVRLVTANYHMKRSQLEFHRALPGITIIPHPVFPKEVQDNWWFVKPRILVLLGGEYHKFVGAWGRGLLQDGVTWLGGDHLQPDWWPDWAKFDWPDMHLPNLHLPDWKWPDWLPRPWSTNP</sequence>
<organism evidence="3 4">
    <name type="scientific">Dongia rigui</name>
    <dbReference type="NCBI Taxonomy" id="940149"/>
    <lineage>
        <taxon>Bacteria</taxon>
        <taxon>Pseudomonadati</taxon>
        <taxon>Pseudomonadota</taxon>
        <taxon>Alphaproteobacteria</taxon>
        <taxon>Rhodospirillales</taxon>
        <taxon>Dongiaceae</taxon>
        <taxon>Dongia</taxon>
    </lineage>
</organism>
<evidence type="ECO:0000259" key="2">
    <source>
        <dbReference type="Pfam" id="PF02698"/>
    </source>
</evidence>
<proteinExistence type="predicted"/>
<comment type="caution">
    <text evidence="3">The sequence shown here is derived from an EMBL/GenBank/DDBJ whole genome shotgun (WGS) entry which is preliminary data.</text>
</comment>
<dbReference type="Proteomes" id="UP001271769">
    <property type="component" value="Unassembled WGS sequence"/>
</dbReference>
<feature type="domain" description="DUF218" evidence="2">
    <location>
        <begin position="56"/>
        <end position="185"/>
    </location>
</feature>
<dbReference type="CDD" id="cd06259">
    <property type="entry name" value="YdcF-like"/>
    <property type="match status" value="1"/>
</dbReference>
<keyword evidence="4" id="KW-1185">Reference proteome</keyword>
<keyword evidence="1" id="KW-0812">Transmembrane</keyword>
<feature type="transmembrane region" description="Helical" evidence="1">
    <location>
        <begin position="21"/>
        <end position="44"/>
    </location>
</feature>
<accession>A0ABU5E1Z3</accession>
<dbReference type="RefSeq" id="WP_320501982.1">
    <property type="nucleotide sequence ID" value="NZ_JAXCLX010000003.1"/>
</dbReference>